<dbReference type="AlphaFoldDB" id="A0A0R3P9I2"/>
<reference evidence="4" key="1">
    <citation type="submission" date="2017-02" db="UniProtKB">
        <authorList>
            <consortium name="WormBaseParasite"/>
        </authorList>
    </citation>
    <scope>IDENTIFICATION</scope>
</reference>
<keyword evidence="3" id="KW-1185">Reference proteome</keyword>
<protein>
    <submittedName>
        <fullName evidence="2 4">Uncharacterized protein</fullName>
    </submittedName>
</protein>
<organism evidence="4">
    <name type="scientific">Angiostrongylus costaricensis</name>
    <name type="common">Nematode worm</name>
    <dbReference type="NCBI Taxonomy" id="334426"/>
    <lineage>
        <taxon>Eukaryota</taxon>
        <taxon>Metazoa</taxon>
        <taxon>Ecdysozoa</taxon>
        <taxon>Nematoda</taxon>
        <taxon>Chromadorea</taxon>
        <taxon>Rhabditida</taxon>
        <taxon>Rhabditina</taxon>
        <taxon>Rhabditomorpha</taxon>
        <taxon>Strongyloidea</taxon>
        <taxon>Metastrongylidae</taxon>
        <taxon>Angiostrongylus</taxon>
    </lineage>
</organism>
<name>A0A0R3P9I2_ANGCS</name>
<evidence type="ECO:0000256" key="1">
    <source>
        <dbReference type="SAM" id="MobiDB-lite"/>
    </source>
</evidence>
<dbReference type="Proteomes" id="UP000267027">
    <property type="component" value="Unassembled WGS sequence"/>
</dbReference>
<accession>A0A0R3P9I2</accession>
<feature type="compositionally biased region" description="Polar residues" evidence="1">
    <location>
        <begin position="46"/>
        <end position="71"/>
    </location>
</feature>
<gene>
    <name evidence="2" type="ORF">ACOC_LOCUS70</name>
</gene>
<dbReference type="WBParaSite" id="ACOC_0000006901-mRNA-1">
    <property type="protein sequence ID" value="ACOC_0000006901-mRNA-1"/>
    <property type="gene ID" value="ACOC_0000006901"/>
</dbReference>
<feature type="region of interest" description="Disordered" evidence="1">
    <location>
        <begin position="1"/>
        <end position="71"/>
    </location>
</feature>
<evidence type="ECO:0000313" key="2">
    <source>
        <dbReference type="EMBL" id="VDM51655.1"/>
    </source>
</evidence>
<feature type="compositionally biased region" description="Basic and acidic residues" evidence="1">
    <location>
        <begin position="25"/>
        <end position="35"/>
    </location>
</feature>
<dbReference type="EMBL" id="UYYA01000005">
    <property type="protein sequence ID" value="VDM51655.1"/>
    <property type="molecule type" value="Genomic_DNA"/>
</dbReference>
<evidence type="ECO:0000313" key="4">
    <source>
        <dbReference type="WBParaSite" id="ACOC_0000006901-mRNA-1"/>
    </source>
</evidence>
<reference evidence="2 3" key="2">
    <citation type="submission" date="2018-11" db="EMBL/GenBank/DDBJ databases">
        <authorList>
            <consortium name="Pathogen Informatics"/>
        </authorList>
    </citation>
    <scope>NUCLEOTIDE SEQUENCE [LARGE SCALE GENOMIC DNA]</scope>
    <source>
        <strain evidence="2 3">Costa Rica</strain>
    </source>
</reference>
<evidence type="ECO:0000313" key="3">
    <source>
        <dbReference type="Proteomes" id="UP000267027"/>
    </source>
</evidence>
<proteinExistence type="predicted"/>
<sequence>MGRQTLTLRADIKETGVMAGRRRGAAAERTKNERSRRLRIDRHDGFQQQQPPETSDSPRQAHTHTHTQTSFFPITARSNLWLYSTRRDDELHGRHGIARSVENKNPGYNKEMLGV</sequence>